<comment type="similarity">
    <text evidence="3 18">Belongs to the peptidase M35 family.</text>
</comment>
<feature type="chain" id="PRO_5005108845" description="Neutral protease 2" evidence="18">
    <location>
        <begin position="20"/>
        <end position="372"/>
    </location>
</feature>
<dbReference type="EMBL" id="KN293995">
    <property type="protein sequence ID" value="KGQ01853.1"/>
    <property type="molecule type" value="Genomic_DNA"/>
</dbReference>
<feature type="active site" evidence="15">
    <location>
        <position position="301"/>
    </location>
</feature>
<dbReference type="Gene3D" id="2.60.40.2970">
    <property type="match status" value="1"/>
</dbReference>
<evidence type="ECO:0000256" key="9">
    <source>
        <dbReference type="ARBA" id="ARBA00022801"/>
    </source>
</evidence>
<evidence type="ECO:0000256" key="16">
    <source>
        <dbReference type="PIRSR" id="PIRSR601384-2"/>
    </source>
</evidence>
<keyword evidence="9 18" id="KW-0378">Hydrolase</keyword>
<evidence type="ECO:0000256" key="18">
    <source>
        <dbReference type="RuleBase" id="RU361126"/>
    </source>
</evidence>
<name>A0A0A2V2Y5_PARBA</name>
<dbReference type="SUPFAM" id="SSF55486">
    <property type="entry name" value="Metalloproteases ('zincins'), catalytic domain"/>
    <property type="match status" value="1"/>
</dbReference>
<evidence type="ECO:0000256" key="17">
    <source>
        <dbReference type="PIRSR" id="PIRSR601384-3"/>
    </source>
</evidence>
<feature type="disulfide bond" evidence="17">
    <location>
        <begin position="257"/>
        <end position="275"/>
    </location>
</feature>
<dbReference type="GO" id="GO:0005576">
    <property type="term" value="C:extracellular region"/>
    <property type="evidence" value="ECO:0007669"/>
    <property type="project" value="UniProtKB-SubCell"/>
</dbReference>
<feature type="signal peptide" evidence="18">
    <location>
        <begin position="1"/>
        <end position="19"/>
    </location>
</feature>
<feature type="binding site" evidence="16">
    <location>
        <position position="304"/>
    </location>
    <ligand>
        <name>Zn(2+)</name>
        <dbReference type="ChEBI" id="CHEBI:29105"/>
        <note>catalytic</note>
    </ligand>
</feature>
<protein>
    <recommendedName>
        <fullName evidence="18">Neutral protease 2</fullName>
        <ecNumber evidence="18">3.4.24.39</ecNumber>
    </recommendedName>
    <alternativeName>
        <fullName evidence="18">Deuterolysin</fullName>
    </alternativeName>
</protein>
<keyword evidence="7 16" id="KW-0479">Metal-binding</keyword>
<dbReference type="GeneID" id="26970434"/>
<dbReference type="PANTHER" id="PTHR37016:SF7">
    <property type="entry name" value="NEUTRAL PROTEASE 2"/>
    <property type="match status" value="1"/>
</dbReference>
<keyword evidence="4 18" id="KW-0964">Secreted</keyword>
<evidence type="ECO:0000256" key="3">
    <source>
        <dbReference type="ARBA" id="ARBA00010279"/>
    </source>
</evidence>
<dbReference type="eggNOG" id="ENOG502SGF5">
    <property type="taxonomic scope" value="Eukaryota"/>
</dbReference>
<evidence type="ECO:0000256" key="12">
    <source>
        <dbReference type="ARBA" id="ARBA00023145"/>
    </source>
</evidence>
<dbReference type="KEGG" id="pbl:PAAG_11429"/>
<evidence type="ECO:0000259" key="19">
    <source>
        <dbReference type="SMART" id="SM01351"/>
    </source>
</evidence>
<dbReference type="CDD" id="cd11008">
    <property type="entry name" value="M35_deuterolysin_like"/>
    <property type="match status" value="1"/>
</dbReference>
<evidence type="ECO:0000256" key="6">
    <source>
        <dbReference type="ARBA" id="ARBA00022685"/>
    </source>
</evidence>
<dbReference type="OrthoDB" id="412874at2759"/>
<sequence>MRRVSGILVVAAFITSTFAGVIQPVAKDARDSEELDVKLTQVDGTVIKAVTLLQSRKSPSIVKVLIDIQESHALRSPFGGIRVRHKTSDLSSDVITHLAPGESFEDEFDVAFTSDLSQGGPIVLQTQGYVPTTDTGGKTLSGVVRYKSNKLEIDVDGTTAAKSFAAMNQFAKIAKLSSCEGSQGDDTRRALRDCASLSTLSAAQAWAGGPKMMEYFKANDETTRKLVADRFTAIALESSNLTGGSTTYYCRDPYNICTNNIIAYTIPAENLISNCPIYYTEFDNVNRKCHGQDRVTTSLHEFTHAPSVFSPGTKDIAYGYDACILLSTRDALNNADTFALFAQCELLSPDSVLVDKIADLFDSHKRRVLSDN</sequence>
<accession>A0A0A2V2Y5</accession>
<reference evidence="20 21" key="1">
    <citation type="journal article" date="2011" name="PLoS Genet.">
        <title>Comparative genomic analysis of human fungal pathogens causing paracoccidioidomycosis.</title>
        <authorList>
            <person name="Desjardins C.A."/>
            <person name="Champion M.D."/>
            <person name="Holder J.W."/>
            <person name="Muszewska A."/>
            <person name="Goldberg J."/>
            <person name="Bailao A.M."/>
            <person name="Brigido M.M."/>
            <person name="Ferreira M.E."/>
            <person name="Garcia A.M."/>
            <person name="Grynberg M."/>
            <person name="Gujja S."/>
            <person name="Heiman D.I."/>
            <person name="Henn M.R."/>
            <person name="Kodira C.D."/>
            <person name="Leon-Narvaez H."/>
            <person name="Longo L.V."/>
            <person name="Ma L.J."/>
            <person name="Malavazi I."/>
            <person name="Matsuo A.L."/>
            <person name="Morais F.V."/>
            <person name="Pereira M."/>
            <person name="Rodriguez-Brito S."/>
            <person name="Sakthikumar S."/>
            <person name="Salem-Izacc S.M."/>
            <person name="Sykes S.M."/>
            <person name="Teixeira M.M."/>
            <person name="Vallejo M.C."/>
            <person name="Walter M.E."/>
            <person name="Yandava C."/>
            <person name="Young S."/>
            <person name="Zeng Q."/>
            <person name="Zucker J."/>
            <person name="Felipe M.S."/>
            <person name="Goldman G.H."/>
            <person name="Haas B.J."/>
            <person name="McEwen J.G."/>
            <person name="Nino-Vega G."/>
            <person name="Puccia R."/>
            <person name="San-Blas G."/>
            <person name="Soares C.M."/>
            <person name="Birren B.W."/>
            <person name="Cuomo C.A."/>
        </authorList>
    </citation>
    <scope>NUCLEOTIDE SEQUENCE [LARGE SCALE GENOMIC DNA]</scope>
    <source>
        <strain evidence="21">ATCC MYA-826 / Pb01</strain>
    </source>
</reference>
<keyword evidence="5 18" id="KW-0645">Protease</keyword>
<dbReference type="EC" id="3.4.24.39" evidence="18"/>
<evidence type="ECO:0000256" key="10">
    <source>
        <dbReference type="ARBA" id="ARBA00022833"/>
    </source>
</evidence>
<evidence type="ECO:0000256" key="14">
    <source>
        <dbReference type="ARBA" id="ARBA00049968"/>
    </source>
</evidence>
<dbReference type="InterPro" id="IPR024079">
    <property type="entry name" value="MetalloPept_cat_dom_sf"/>
</dbReference>
<dbReference type="AlphaFoldDB" id="A0A0A2V2Y5"/>
<feature type="disulfide bond" evidence="17">
    <location>
        <begin position="179"/>
        <end position="250"/>
    </location>
</feature>
<evidence type="ECO:0000256" key="1">
    <source>
        <dbReference type="ARBA" id="ARBA00001187"/>
    </source>
</evidence>
<comment type="catalytic activity">
    <reaction evidence="1 18">
        <text>Preferential cleavage of bonds with hydrophobic residues in P1'. Also 3-Asn-|-Gln-4 and 8-Gly-|-Ser-9 bonds in insulin B chain.</text>
        <dbReference type="EC" id="3.4.24.39"/>
    </reaction>
</comment>
<dbReference type="InterPro" id="IPR029463">
    <property type="entry name" value="Lys_MEP"/>
</dbReference>
<gene>
    <name evidence="20" type="ORF">PAAG_11429</name>
</gene>
<organism evidence="20 21">
    <name type="scientific">Paracoccidioides lutzii (strain ATCC MYA-826 / Pb01)</name>
    <name type="common">Paracoccidioides brasiliensis</name>
    <dbReference type="NCBI Taxonomy" id="502779"/>
    <lineage>
        <taxon>Eukaryota</taxon>
        <taxon>Fungi</taxon>
        <taxon>Dikarya</taxon>
        <taxon>Ascomycota</taxon>
        <taxon>Pezizomycotina</taxon>
        <taxon>Eurotiomycetes</taxon>
        <taxon>Eurotiomycetidae</taxon>
        <taxon>Onygenales</taxon>
        <taxon>Ajellomycetaceae</taxon>
        <taxon>Paracoccidioides</taxon>
    </lineage>
</organism>
<evidence type="ECO:0000256" key="13">
    <source>
        <dbReference type="ARBA" id="ARBA00023157"/>
    </source>
</evidence>
<dbReference type="InterPro" id="IPR001384">
    <property type="entry name" value="Peptidase_M35"/>
</dbReference>
<evidence type="ECO:0000313" key="21">
    <source>
        <dbReference type="Proteomes" id="UP000002059"/>
    </source>
</evidence>
<dbReference type="PRINTS" id="PR00768">
    <property type="entry name" value="DEUTEROLYSIN"/>
</dbReference>
<dbReference type="Proteomes" id="UP000002059">
    <property type="component" value="Partially assembled WGS sequence"/>
</dbReference>
<dbReference type="HOGENOM" id="CLU_039313_1_1_1"/>
<keyword evidence="10 16" id="KW-0862">Zinc</keyword>
<comment type="function">
    <text evidence="14 18">Secreted metalloproteinase that allows assimilation of proteinaceous substrates. Shows high activities on basic nuclear substrates such as histone and protamine.</text>
</comment>
<dbReference type="GO" id="GO:0004222">
    <property type="term" value="F:metalloendopeptidase activity"/>
    <property type="evidence" value="ECO:0007669"/>
    <property type="project" value="InterPro"/>
</dbReference>
<feature type="binding site" evidence="16">
    <location>
        <position position="300"/>
    </location>
    <ligand>
        <name>Zn(2+)</name>
        <dbReference type="ChEBI" id="CHEBI:29105"/>
        <note>catalytic</note>
    </ligand>
</feature>
<dbReference type="PANTHER" id="PTHR37016">
    <property type="match status" value="1"/>
</dbReference>
<dbReference type="VEuPathDB" id="FungiDB:PAAG_11429"/>
<evidence type="ECO:0000256" key="4">
    <source>
        <dbReference type="ARBA" id="ARBA00022525"/>
    </source>
</evidence>
<evidence type="ECO:0000256" key="8">
    <source>
        <dbReference type="ARBA" id="ARBA00022729"/>
    </source>
</evidence>
<dbReference type="GO" id="GO:0046872">
    <property type="term" value="F:metal ion binding"/>
    <property type="evidence" value="ECO:0007669"/>
    <property type="project" value="UniProtKB-KW"/>
</dbReference>
<keyword evidence="6 18" id="KW-0165">Cleavage on pair of basic residues</keyword>
<dbReference type="STRING" id="502779.A0A0A2V2Y5"/>
<proteinExistence type="inferred from homology"/>
<feature type="binding site" evidence="16">
    <location>
        <position position="315"/>
    </location>
    <ligand>
        <name>Zn(2+)</name>
        <dbReference type="ChEBI" id="CHEBI:29105"/>
        <note>catalytic</note>
    </ligand>
</feature>
<keyword evidence="21" id="KW-1185">Reference proteome</keyword>
<dbReference type="OMA" id="NEIANCD"/>
<evidence type="ECO:0000256" key="2">
    <source>
        <dbReference type="ARBA" id="ARBA00004613"/>
    </source>
</evidence>
<keyword evidence="8 18" id="KW-0732">Signal</keyword>
<dbReference type="GO" id="GO:0006508">
    <property type="term" value="P:proteolysis"/>
    <property type="evidence" value="ECO:0007669"/>
    <property type="project" value="UniProtKB-KW"/>
</dbReference>
<comment type="subcellular location">
    <subcellularLocation>
        <location evidence="2 18">Secreted</location>
    </subcellularLocation>
</comment>
<evidence type="ECO:0000256" key="5">
    <source>
        <dbReference type="ARBA" id="ARBA00022670"/>
    </source>
</evidence>
<dbReference type="Pfam" id="PF02102">
    <property type="entry name" value="Peptidase_M35"/>
    <property type="match status" value="1"/>
</dbReference>
<keyword evidence="11 18" id="KW-0482">Metalloprotease</keyword>
<feature type="domain" description="Lysine-specific metallo-endopeptidase" evidence="19">
    <location>
        <begin position="201"/>
        <end position="343"/>
    </location>
</feature>
<evidence type="ECO:0000256" key="7">
    <source>
        <dbReference type="ARBA" id="ARBA00022723"/>
    </source>
</evidence>
<evidence type="ECO:0000256" key="11">
    <source>
        <dbReference type="ARBA" id="ARBA00023049"/>
    </source>
</evidence>
<keyword evidence="13" id="KW-1015">Disulfide bond</keyword>
<keyword evidence="12" id="KW-0865">Zymogen</keyword>
<evidence type="ECO:0000256" key="15">
    <source>
        <dbReference type="PIRSR" id="PIRSR601384-1"/>
    </source>
</evidence>
<dbReference type="InterPro" id="IPR050414">
    <property type="entry name" value="Fungal_M35_metalloproteases"/>
</dbReference>
<dbReference type="RefSeq" id="XP_015703343.1">
    <property type="nucleotide sequence ID" value="XM_015847081.1"/>
</dbReference>
<evidence type="ECO:0000313" key="20">
    <source>
        <dbReference type="EMBL" id="KGQ01853.1"/>
    </source>
</evidence>
<comment type="cofactor">
    <cofactor evidence="16 18">
        <name>Zn(2+)</name>
        <dbReference type="ChEBI" id="CHEBI:29105"/>
    </cofactor>
    <text evidence="16 18">Binds 1 zinc ion per subunit.</text>
</comment>
<dbReference type="SMART" id="SM01351">
    <property type="entry name" value="Aspzincin_M35"/>
    <property type="match status" value="1"/>
</dbReference>
<dbReference type="Gene3D" id="3.40.390.10">
    <property type="entry name" value="Collagenase (Catalytic Domain)"/>
    <property type="match status" value="1"/>
</dbReference>